<keyword evidence="5 10" id="KW-0812">Transmembrane</keyword>
<dbReference type="AlphaFoldDB" id="A0A9N8V6Z7"/>
<feature type="transmembrane region" description="Helical" evidence="10">
    <location>
        <begin position="162"/>
        <end position="185"/>
    </location>
</feature>
<keyword evidence="8 10" id="KW-0406">Ion transport</keyword>
<comment type="subcellular location">
    <subcellularLocation>
        <location evidence="1">Endomembrane system</location>
        <topology evidence="1">Multi-pass membrane protein</topology>
    </subcellularLocation>
    <subcellularLocation>
        <location evidence="10">Vacuole membrane</location>
    </subcellularLocation>
</comment>
<evidence type="ECO:0000256" key="3">
    <source>
        <dbReference type="ARBA" id="ARBA00022448"/>
    </source>
</evidence>
<keyword evidence="10" id="KW-0050">Antiport</keyword>
<dbReference type="GO" id="GO:0015369">
    <property type="term" value="F:calcium:proton antiporter activity"/>
    <property type="evidence" value="ECO:0007669"/>
    <property type="project" value="UniProtKB-UniRule"/>
</dbReference>
<feature type="transmembrane region" description="Helical" evidence="10">
    <location>
        <begin position="97"/>
        <end position="116"/>
    </location>
</feature>
<evidence type="ECO:0000256" key="4">
    <source>
        <dbReference type="ARBA" id="ARBA00022568"/>
    </source>
</evidence>
<dbReference type="Gene3D" id="1.20.1420.30">
    <property type="entry name" value="NCX, central ion-binding region"/>
    <property type="match status" value="1"/>
</dbReference>
<accession>A0A9N8V6Z7</accession>
<proteinExistence type="inferred from homology"/>
<feature type="transmembrane region" description="Helical" evidence="10">
    <location>
        <begin position="137"/>
        <end position="156"/>
    </location>
</feature>
<dbReference type="GO" id="GO:0005774">
    <property type="term" value="C:vacuolar membrane"/>
    <property type="evidence" value="ECO:0007669"/>
    <property type="project" value="UniProtKB-SubCell"/>
</dbReference>
<evidence type="ECO:0000256" key="10">
    <source>
        <dbReference type="RuleBase" id="RU365028"/>
    </source>
</evidence>
<evidence type="ECO:0000259" key="12">
    <source>
        <dbReference type="Pfam" id="PF01699"/>
    </source>
</evidence>
<keyword evidence="4 10" id="KW-0109">Calcium transport</keyword>
<dbReference type="Proteomes" id="UP000789831">
    <property type="component" value="Unassembled WGS sequence"/>
</dbReference>
<feature type="transmembrane region" description="Helical" evidence="10">
    <location>
        <begin position="247"/>
        <end position="264"/>
    </location>
</feature>
<evidence type="ECO:0000256" key="8">
    <source>
        <dbReference type="ARBA" id="ARBA00023065"/>
    </source>
</evidence>
<gene>
    <name evidence="13" type="ORF">AGERDE_LOCUS1019</name>
</gene>
<dbReference type="Pfam" id="PF01699">
    <property type="entry name" value="Na_Ca_ex"/>
    <property type="match status" value="2"/>
</dbReference>
<feature type="domain" description="Sodium/calcium exchanger membrane region" evidence="12">
    <location>
        <begin position="290"/>
        <end position="434"/>
    </location>
</feature>
<feature type="domain" description="Sodium/calcium exchanger membrane region" evidence="12">
    <location>
        <begin position="101"/>
        <end position="264"/>
    </location>
</feature>
<feature type="region of interest" description="Disordered" evidence="11">
    <location>
        <begin position="1"/>
        <end position="53"/>
    </location>
</feature>
<name>A0A9N8V6Z7_9GLOM</name>
<keyword evidence="7 10" id="KW-1133">Transmembrane helix</keyword>
<feature type="transmembrane region" description="Helical" evidence="10">
    <location>
        <begin position="388"/>
        <end position="409"/>
    </location>
</feature>
<feature type="transmembrane region" description="Helical" evidence="10">
    <location>
        <begin position="359"/>
        <end position="382"/>
    </location>
</feature>
<sequence>MTDRIVTERFDSSITMPTPEVYYAGGDGGAGDSPSNEKEKGKETNHEARKSSLKTSEIIQHNPAVWYKHTKSLLAGIKSNWLLIFFIPAVVMTKYKGHISSIVIFIFNMLAIIPLAKILTISIDDITARIGPAYQSVLHAFSGNCVELIILGFALYDKQYSIVRSSVLGAILSNILLILGAVFLIASLPKKGRPANLNTDIDAAFFVNTSASVLALAVLALVTPATFKIAAPPETGINCDMQNISRATAIILLLLYAGLLVFQLKTHAKELIDMTEVEQHEAKYFLVFDILLAALAIAGITFCSKYLVISIEHLAEEYRLGHSFVGMVLLPTCVISNALEHYHAIKDAHKDKIDTAISLVLNTSVQIALLVGPLLVIVGWIINRPLTLDFTQLEIAVLACSVLIVNYLVADSKANWLEGAMLLASYLIIAVAFFYFPNSPTDNDASLAECNPLRRNLPPKPSSTASAAH</sequence>
<reference evidence="13" key="1">
    <citation type="submission" date="2021-06" db="EMBL/GenBank/DDBJ databases">
        <authorList>
            <person name="Kallberg Y."/>
            <person name="Tangrot J."/>
            <person name="Rosling A."/>
        </authorList>
    </citation>
    <scope>NUCLEOTIDE SEQUENCE</scope>
    <source>
        <strain evidence="13">MT106</strain>
    </source>
</reference>
<feature type="transmembrane region" description="Helical" evidence="10">
    <location>
        <begin position="320"/>
        <end position="339"/>
    </location>
</feature>
<keyword evidence="9 10" id="KW-0472">Membrane</keyword>
<dbReference type="InterPro" id="IPR004798">
    <property type="entry name" value="CAX-like"/>
</dbReference>
<evidence type="ECO:0000256" key="2">
    <source>
        <dbReference type="ARBA" id="ARBA00008170"/>
    </source>
</evidence>
<dbReference type="InterPro" id="IPR004837">
    <property type="entry name" value="NaCa_Exmemb"/>
</dbReference>
<comment type="caution">
    <text evidence="13">The sequence shown here is derived from an EMBL/GenBank/DDBJ whole genome shotgun (WGS) entry which is preliminary data.</text>
</comment>
<keyword evidence="6 10" id="KW-0106">Calcium</keyword>
<dbReference type="InterPro" id="IPR044880">
    <property type="entry name" value="NCX_ion-bd_dom_sf"/>
</dbReference>
<dbReference type="EMBL" id="CAJVPL010000064">
    <property type="protein sequence ID" value="CAG8440433.1"/>
    <property type="molecule type" value="Genomic_DNA"/>
</dbReference>
<organism evidence="13 14">
    <name type="scientific">Ambispora gerdemannii</name>
    <dbReference type="NCBI Taxonomy" id="144530"/>
    <lineage>
        <taxon>Eukaryota</taxon>
        <taxon>Fungi</taxon>
        <taxon>Fungi incertae sedis</taxon>
        <taxon>Mucoromycota</taxon>
        <taxon>Glomeromycotina</taxon>
        <taxon>Glomeromycetes</taxon>
        <taxon>Archaeosporales</taxon>
        <taxon>Ambisporaceae</taxon>
        <taxon>Ambispora</taxon>
    </lineage>
</organism>
<dbReference type="PANTHER" id="PTHR31503">
    <property type="entry name" value="VACUOLAR CALCIUM ION TRANSPORTER"/>
    <property type="match status" value="1"/>
</dbReference>
<evidence type="ECO:0000256" key="7">
    <source>
        <dbReference type="ARBA" id="ARBA00022989"/>
    </source>
</evidence>
<comment type="function">
    <text evidence="10">Has a role in promoting intracellular calcium ion sequestration via the exchange of calcium ions for hydrogen ions across the vacuolar membrane. Involved also in manganese ion homeostasis via its uptake into the vacuole.</text>
</comment>
<evidence type="ECO:0000256" key="6">
    <source>
        <dbReference type="ARBA" id="ARBA00022837"/>
    </source>
</evidence>
<dbReference type="NCBIfam" id="TIGR00378">
    <property type="entry name" value="cax"/>
    <property type="match status" value="1"/>
</dbReference>
<evidence type="ECO:0000313" key="14">
    <source>
        <dbReference type="Proteomes" id="UP000789831"/>
    </source>
</evidence>
<evidence type="ECO:0000256" key="11">
    <source>
        <dbReference type="SAM" id="MobiDB-lite"/>
    </source>
</evidence>
<dbReference type="InterPro" id="IPR004713">
    <property type="entry name" value="CaH_exchang"/>
</dbReference>
<dbReference type="GO" id="GO:0006874">
    <property type="term" value="P:intracellular calcium ion homeostasis"/>
    <property type="evidence" value="ECO:0007669"/>
    <property type="project" value="TreeGrafter"/>
</dbReference>
<dbReference type="PANTHER" id="PTHR31503:SF22">
    <property type="entry name" value="VACUOLAR CALCIUM ION TRANSPORTER"/>
    <property type="match status" value="1"/>
</dbReference>
<feature type="compositionally biased region" description="Basic and acidic residues" evidence="11">
    <location>
        <begin position="1"/>
        <end position="11"/>
    </location>
</feature>
<feature type="compositionally biased region" description="Basic and acidic residues" evidence="11">
    <location>
        <begin position="35"/>
        <end position="50"/>
    </location>
</feature>
<feature type="transmembrane region" description="Helical" evidence="10">
    <location>
        <begin position="284"/>
        <end position="308"/>
    </location>
</feature>
<feature type="transmembrane region" description="Helical" evidence="10">
    <location>
        <begin position="73"/>
        <end position="91"/>
    </location>
</feature>
<protein>
    <recommendedName>
        <fullName evidence="10">Vacuolar calcium ion transporter</fullName>
    </recommendedName>
</protein>
<evidence type="ECO:0000313" key="13">
    <source>
        <dbReference type="EMBL" id="CAG8440433.1"/>
    </source>
</evidence>
<dbReference type="OrthoDB" id="1699231at2759"/>
<evidence type="ECO:0000256" key="1">
    <source>
        <dbReference type="ARBA" id="ARBA00004127"/>
    </source>
</evidence>
<keyword evidence="10" id="KW-0926">Vacuole</keyword>
<feature type="transmembrane region" description="Helical" evidence="10">
    <location>
        <begin position="416"/>
        <end position="436"/>
    </location>
</feature>
<evidence type="ECO:0000256" key="5">
    <source>
        <dbReference type="ARBA" id="ARBA00022692"/>
    </source>
</evidence>
<feature type="transmembrane region" description="Helical" evidence="10">
    <location>
        <begin position="205"/>
        <end position="227"/>
    </location>
</feature>
<keyword evidence="14" id="KW-1185">Reference proteome</keyword>
<comment type="similarity">
    <text evidence="2 10">Belongs to the Ca(2+):cation antiporter (CaCA) (TC 2.A.19) family.</text>
</comment>
<keyword evidence="3 10" id="KW-0813">Transport</keyword>
<dbReference type="GO" id="GO:0012505">
    <property type="term" value="C:endomembrane system"/>
    <property type="evidence" value="ECO:0007669"/>
    <property type="project" value="UniProtKB-SubCell"/>
</dbReference>
<evidence type="ECO:0000256" key="9">
    <source>
        <dbReference type="ARBA" id="ARBA00023136"/>
    </source>
</evidence>